<feature type="transmembrane region" description="Helical" evidence="1">
    <location>
        <begin position="21"/>
        <end position="40"/>
    </location>
</feature>
<dbReference type="AlphaFoldDB" id="A0A0A3IIW1"/>
<reference evidence="2 3" key="1">
    <citation type="submission" date="2014-02" db="EMBL/GenBank/DDBJ databases">
        <title>Draft genome sequence of Lysinibacillus odysseyi NBRC 100172.</title>
        <authorList>
            <person name="Zhang F."/>
            <person name="Wang G."/>
            <person name="Zhang L."/>
        </authorList>
    </citation>
    <scope>NUCLEOTIDE SEQUENCE [LARGE SCALE GENOMIC DNA]</scope>
    <source>
        <strain evidence="2 3">NBRC 100172</strain>
    </source>
</reference>
<feature type="transmembrane region" description="Helical" evidence="1">
    <location>
        <begin position="134"/>
        <end position="156"/>
    </location>
</feature>
<sequence length="175" mass="19471">MSSRVFMLGFILSRMLNPLSYTIFIVFFILVSVSTGAIIPKQSLQGFAELVSPLYLPLQLTSLLAHFIVIGLAVNFLYRVIAEGKYIVKLSTFGFLIAISTVQVFTYFCMNALPQIGTAGEMERHLAVFAQQNALGYFELGSLLCMGILLALYAGILSREKFKKNIGFIDDTLYE</sequence>
<evidence type="ECO:0000256" key="1">
    <source>
        <dbReference type="SAM" id="Phobius"/>
    </source>
</evidence>
<feature type="transmembrane region" description="Helical" evidence="1">
    <location>
        <begin position="60"/>
        <end position="81"/>
    </location>
</feature>
<accession>A0A0A3IIW1</accession>
<dbReference type="EMBL" id="JPVP01000058">
    <property type="protein sequence ID" value="KGR83390.1"/>
    <property type="molecule type" value="Genomic_DNA"/>
</dbReference>
<keyword evidence="1" id="KW-1133">Transmembrane helix</keyword>
<proteinExistence type="predicted"/>
<evidence type="ECO:0000313" key="3">
    <source>
        <dbReference type="Proteomes" id="UP000030437"/>
    </source>
</evidence>
<keyword evidence="3" id="KW-1185">Reference proteome</keyword>
<comment type="caution">
    <text evidence="2">The sequence shown here is derived from an EMBL/GenBank/DDBJ whole genome shotgun (WGS) entry which is preliminary data.</text>
</comment>
<organism evidence="2 3">
    <name type="scientific">Lysinibacillus odysseyi 34hs-1 = NBRC 100172</name>
    <dbReference type="NCBI Taxonomy" id="1220589"/>
    <lineage>
        <taxon>Bacteria</taxon>
        <taxon>Bacillati</taxon>
        <taxon>Bacillota</taxon>
        <taxon>Bacilli</taxon>
        <taxon>Bacillales</taxon>
        <taxon>Bacillaceae</taxon>
        <taxon>Lysinibacillus</taxon>
    </lineage>
</organism>
<keyword evidence="1" id="KW-0812">Transmembrane</keyword>
<feature type="transmembrane region" description="Helical" evidence="1">
    <location>
        <begin position="93"/>
        <end position="114"/>
    </location>
</feature>
<keyword evidence="1" id="KW-0472">Membrane</keyword>
<dbReference type="Proteomes" id="UP000030437">
    <property type="component" value="Unassembled WGS sequence"/>
</dbReference>
<protein>
    <submittedName>
        <fullName evidence="2">Uncharacterized protein</fullName>
    </submittedName>
</protein>
<gene>
    <name evidence="2" type="ORF">CD32_16295</name>
</gene>
<evidence type="ECO:0000313" key="2">
    <source>
        <dbReference type="EMBL" id="KGR83390.1"/>
    </source>
</evidence>
<dbReference type="RefSeq" id="WP_036156529.1">
    <property type="nucleotide sequence ID" value="NZ_AVCX01000003.1"/>
</dbReference>
<name>A0A0A3IIW1_9BACI</name>